<feature type="transmembrane region" description="Helical" evidence="2">
    <location>
        <begin position="20"/>
        <end position="46"/>
    </location>
</feature>
<gene>
    <name evidence="3" type="ORF">UW61_C0030G0013</name>
</gene>
<keyword evidence="2" id="KW-0812">Transmembrane</keyword>
<keyword evidence="2" id="KW-1133">Transmembrane helix</keyword>
<accession>A0A0G1J3M7</accession>
<comment type="caution">
    <text evidence="3">The sequence shown here is derived from an EMBL/GenBank/DDBJ whole genome shotgun (WGS) entry which is preliminary data.</text>
</comment>
<dbReference type="InterPro" id="IPR012902">
    <property type="entry name" value="N_methyl_site"/>
</dbReference>
<evidence type="ECO:0000313" key="3">
    <source>
        <dbReference type="EMBL" id="KKT66211.1"/>
    </source>
</evidence>
<dbReference type="PANTHER" id="PTHR30093">
    <property type="entry name" value="GENERAL SECRETION PATHWAY PROTEIN G"/>
    <property type="match status" value="1"/>
</dbReference>
<reference evidence="3 4" key="1">
    <citation type="journal article" date="2015" name="Nature">
        <title>rRNA introns, odd ribosomes, and small enigmatic genomes across a large radiation of phyla.</title>
        <authorList>
            <person name="Brown C.T."/>
            <person name="Hug L.A."/>
            <person name="Thomas B.C."/>
            <person name="Sharon I."/>
            <person name="Castelle C.J."/>
            <person name="Singh A."/>
            <person name="Wilkins M.J."/>
            <person name="Williams K.H."/>
            <person name="Banfield J.F."/>
        </authorList>
    </citation>
    <scope>NUCLEOTIDE SEQUENCE [LARGE SCALE GENOMIC DNA]</scope>
</reference>
<dbReference type="NCBIfam" id="TIGR02532">
    <property type="entry name" value="IV_pilin_GFxxxE"/>
    <property type="match status" value="1"/>
</dbReference>
<dbReference type="EMBL" id="LCIZ01000030">
    <property type="protein sequence ID" value="KKT66211.1"/>
    <property type="molecule type" value="Genomic_DNA"/>
</dbReference>
<dbReference type="SUPFAM" id="SSF54523">
    <property type="entry name" value="Pili subunits"/>
    <property type="match status" value="1"/>
</dbReference>
<dbReference type="PRINTS" id="PR00813">
    <property type="entry name" value="BCTERIALGSPG"/>
</dbReference>
<dbReference type="InterPro" id="IPR045584">
    <property type="entry name" value="Pilin-like"/>
</dbReference>
<dbReference type="GO" id="GO:0015628">
    <property type="term" value="P:protein secretion by the type II secretion system"/>
    <property type="evidence" value="ECO:0007669"/>
    <property type="project" value="InterPro"/>
</dbReference>
<organism evidence="3 4">
    <name type="scientific">Candidatus Curtissbacteria bacterium GW2011_GWC1_44_33</name>
    <dbReference type="NCBI Taxonomy" id="1618413"/>
    <lineage>
        <taxon>Bacteria</taxon>
        <taxon>Candidatus Curtissiibacteriota</taxon>
    </lineage>
</organism>
<evidence type="ECO:0000256" key="1">
    <source>
        <dbReference type="ARBA" id="ARBA00022481"/>
    </source>
</evidence>
<dbReference type="PROSITE" id="PS00409">
    <property type="entry name" value="PROKAR_NTER_METHYL"/>
    <property type="match status" value="1"/>
</dbReference>
<protein>
    <submittedName>
        <fullName evidence="3">General secretion pathway protein G</fullName>
    </submittedName>
</protein>
<keyword evidence="2" id="KW-0472">Membrane</keyword>
<evidence type="ECO:0000313" key="4">
    <source>
        <dbReference type="Proteomes" id="UP000033901"/>
    </source>
</evidence>
<sequence>MSTLRRGFTLIRTRLRRNLVNVHGFTLIELLVVITIVGILIGLSVFGLQGSRESSRDARRKADLELVRSGIEIYKSDCLNYPIATYTTNWPASLVGDGTPAACAVTNVYLTPPSDPSSPNRNYYYTSDGTTYTLCASLEQGSGGVPSGCGSCTVACNYKVTNP</sequence>
<proteinExistence type="predicted"/>
<evidence type="ECO:0000256" key="2">
    <source>
        <dbReference type="SAM" id="Phobius"/>
    </source>
</evidence>
<dbReference type="InterPro" id="IPR000983">
    <property type="entry name" value="Bac_GSPG_pilin"/>
</dbReference>
<dbReference type="GO" id="GO:0015627">
    <property type="term" value="C:type II protein secretion system complex"/>
    <property type="evidence" value="ECO:0007669"/>
    <property type="project" value="InterPro"/>
</dbReference>
<dbReference type="AlphaFoldDB" id="A0A0G1J3M7"/>
<dbReference type="Pfam" id="PF07963">
    <property type="entry name" value="N_methyl"/>
    <property type="match status" value="1"/>
</dbReference>
<keyword evidence="1" id="KW-0488">Methylation</keyword>
<name>A0A0G1J3M7_9BACT</name>
<dbReference type="Proteomes" id="UP000033901">
    <property type="component" value="Unassembled WGS sequence"/>
</dbReference>
<dbReference type="Gene3D" id="3.30.700.10">
    <property type="entry name" value="Glycoprotein, Type 4 Pilin"/>
    <property type="match status" value="1"/>
</dbReference>